<reference evidence="2" key="1">
    <citation type="journal article" date="2019" name="Int. J. Syst. Evol. Microbiol.">
        <title>The Global Catalogue of Microorganisms (GCM) 10K type strain sequencing project: providing services to taxonomists for standard genome sequencing and annotation.</title>
        <authorList>
            <consortium name="The Broad Institute Genomics Platform"/>
            <consortium name="The Broad Institute Genome Sequencing Center for Infectious Disease"/>
            <person name="Wu L."/>
            <person name="Ma J."/>
        </authorList>
    </citation>
    <scope>NUCLEOTIDE SEQUENCE [LARGE SCALE GENOMIC DNA]</scope>
    <source>
        <strain evidence="2">IBRC-M 10908</strain>
    </source>
</reference>
<dbReference type="RefSeq" id="WP_380624267.1">
    <property type="nucleotide sequence ID" value="NZ_JBHSDK010000028.1"/>
</dbReference>
<accession>A0ABV8U2P0</accession>
<evidence type="ECO:0000313" key="2">
    <source>
        <dbReference type="Proteomes" id="UP001595823"/>
    </source>
</evidence>
<keyword evidence="2" id="KW-1185">Reference proteome</keyword>
<comment type="caution">
    <text evidence="1">The sequence shown here is derived from an EMBL/GenBank/DDBJ whole genome shotgun (WGS) entry which is preliminary data.</text>
</comment>
<protein>
    <submittedName>
        <fullName evidence="1">Uncharacterized protein</fullName>
    </submittedName>
</protein>
<dbReference type="EMBL" id="JBHSDK010000028">
    <property type="protein sequence ID" value="MFC4337364.1"/>
    <property type="molecule type" value="Genomic_DNA"/>
</dbReference>
<dbReference type="Proteomes" id="UP001595823">
    <property type="component" value="Unassembled WGS sequence"/>
</dbReference>
<sequence length="195" mass="21865">MGKSRKTGARKRKPDVREFVASMPNDKLVNLVLDLAREDEGLMAHLERQAALAVAQGTNSINKLLRTVDDALVTNYYLEEYERANYVSAIWDFSEQVEKLVEQGRAADAVELARYAVDRVRENWEMAEGECEVADAASDLAESHLKACEAAKADPVETAEWLAAHQLEDNTIPDLKLSQFEKILGSKGFETRRSH</sequence>
<gene>
    <name evidence="1" type="ORF">ACFPET_19380</name>
</gene>
<proteinExistence type="predicted"/>
<name>A0ABV8U2P0_9ACTN</name>
<evidence type="ECO:0000313" key="1">
    <source>
        <dbReference type="EMBL" id="MFC4337364.1"/>
    </source>
</evidence>
<organism evidence="1 2">
    <name type="scientific">Salininema proteolyticum</name>
    <dbReference type="NCBI Taxonomy" id="1607685"/>
    <lineage>
        <taxon>Bacteria</taxon>
        <taxon>Bacillati</taxon>
        <taxon>Actinomycetota</taxon>
        <taxon>Actinomycetes</taxon>
        <taxon>Glycomycetales</taxon>
        <taxon>Glycomycetaceae</taxon>
        <taxon>Salininema</taxon>
    </lineage>
</organism>